<reference evidence="2 3" key="1">
    <citation type="journal article" date="2013" name="Genome Biol. Evol.">
        <title>Genome evolution and phylogenomic analysis of candidatus kinetoplastibacterium, the betaproteobacterial endosymbionts of strigomonas and angomonas.</title>
        <authorList>
            <person name="Alves J.M."/>
            <person name="Serrano M.G."/>
            <person name="Maia da Silva F."/>
            <person name="Voegtly L.J."/>
            <person name="Matveyev A.V."/>
            <person name="Teixeira M.M."/>
            <person name="Camargo E.P."/>
            <person name="Buck G.A."/>
        </authorList>
    </citation>
    <scope>NUCLEOTIDE SEQUENCE [LARGE SCALE GENOMIC DNA]</scope>
    <source>
        <strain evidence="2 3">TCC290E</strain>
    </source>
</reference>
<sequence>MFIIEILDMLNEIDSLIFRINNLIDKFKELRSENINLSDQVKKYNLEISNIKEINDKKDLDIKHWKDKSIELEKNVIEQAKIYDFEISIFKEEFEKHNSEIAYWKNKSHDSEDKAFSLISEKDSIEIILNNKLIAQEENYKEKEKLMKNYENELKDVLLSQESKISRMRDNMKLAIKRLRELANKLPGIFSVEDDINGTS</sequence>
<accession>M1LZN0</accession>
<organism evidence="2 3">
    <name type="scientific">Candidatus Kinetoplastidibacterium stringomonadis TCC290E</name>
    <dbReference type="NCBI Taxonomy" id="1208920"/>
    <lineage>
        <taxon>Bacteria</taxon>
        <taxon>Pseudomonadati</taxon>
        <taxon>Pseudomonadota</taxon>
        <taxon>Betaproteobacteria</taxon>
        <taxon>Candidatus Kinetoplastidibacterium</taxon>
    </lineage>
</organism>
<protein>
    <submittedName>
        <fullName evidence="2">Uncharacterized protein</fullName>
    </submittedName>
</protein>
<evidence type="ECO:0000256" key="1">
    <source>
        <dbReference type="SAM" id="Coils"/>
    </source>
</evidence>
<name>M1LZN0_9PROT</name>
<keyword evidence="3" id="KW-1185">Reference proteome</keyword>
<dbReference type="Proteomes" id="UP000011541">
    <property type="component" value="Chromosome"/>
</dbReference>
<evidence type="ECO:0000313" key="3">
    <source>
        <dbReference type="Proteomes" id="UP000011541"/>
    </source>
</evidence>
<feature type="coiled-coil region" evidence="1">
    <location>
        <begin position="13"/>
        <end position="47"/>
    </location>
</feature>
<gene>
    <name evidence="2" type="ORF">CONE_0003</name>
</gene>
<evidence type="ECO:0000313" key="2">
    <source>
        <dbReference type="EMBL" id="AGF48564.1"/>
    </source>
</evidence>
<proteinExistence type="predicted"/>
<dbReference type="HOGENOM" id="CLU_1364100_0_0_4"/>
<keyword evidence="1" id="KW-0175">Coiled coil</keyword>
<feature type="coiled-coil region" evidence="1">
    <location>
        <begin position="133"/>
        <end position="185"/>
    </location>
</feature>
<dbReference type="EMBL" id="CP003805">
    <property type="protein sequence ID" value="AGF48564.1"/>
    <property type="molecule type" value="Genomic_DNA"/>
</dbReference>
<dbReference type="AlphaFoldDB" id="M1LZN0"/>
<dbReference type="KEGG" id="kon:CONE_0003"/>
<dbReference type="PATRIC" id="fig|1208920.3.peg.560"/>
<dbReference type="STRING" id="1208920.CONE_0003"/>